<reference evidence="1" key="1">
    <citation type="submission" date="2023-07" db="EMBL/GenBank/DDBJ databases">
        <title>Black Yeasts Isolated from many extreme environments.</title>
        <authorList>
            <person name="Coleine C."/>
            <person name="Stajich J.E."/>
            <person name="Selbmann L."/>
        </authorList>
    </citation>
    <scope>NUCLEOTIDE SEQUENCE</scope>
    <source>
        <strain evidence="1">CCFEE 5714</strain>
    </source>
</reference>
<dbReference type="EMBL" id="JAUTXU010000043">
    <property type="protein sequence ID" value="KAK3716344.1"/>
    <property type="molecule type" value="Genomic_DNA"/>
</dbReference>
<proteinExistence type="predicted"/>
<protein>
    <submittedName>
        <fullName evidence="1">Uncharacterized protein</fullName>
    </submittedName>
</protein>
<comment type="caution">
    <text evidence="1">The sequence shown here is derived from an EMBL/GenBank/DDBJ whole genome shotgun (WGS) entry which is preliminary data.</text>
</comment>
<keyword evidence="2" id="KW-1185">Reference proteome</keyword>
<dbReference type="Proteomes" id="UP001281147">
    <property type="component" value="Unassembled WGS sequence"/>
</dbReference>
<evidence type="ECO:0000313" key="2">
    <source>
        <dbReference type="Proteomes" id="UP001281147"/>
    </source>
</evidence>
<sequence length="472" mass="53690">MDYLIRFIQTHKTFRKPETNALSELAGLEIEWVYYSEYSPFAIIRFPHEPDPEAAAKALIIRSILSYGIYELWGTGIDYPSLHQDVRHRTEPLWEKYRHSSFRFEIDCYQGSHTSAEQRDIIETFAYTGFEGPIRMKNPDNQFVVFEEYDFGASNPKRLYKGRLVAESGRKAIAKYNLKKRSYIATTSMDAELSLVTANLALASAGKLAYDPFMGTGSFPLACAHFGAAVFGSDLDGRSIRGKKGRSVKGNFEQYGTSPLYLGGFISDLTNTPLRADRCLDAILCDPPYGVREGLKVLGSTKPSLQEIVLLENGEPAHLSDTYIPPKRPYSFVRMLNDILDFSANILVDNGRLCMWMPVAGVTFDDEETEDGVLPSEEYAVPQHPALELLSECTQRFSKWSRRLLTYRRRKDEDVDHESLLAYDADRLALETESVSGTAGELNAFRRKFRQYFQGFRDPSLPRQFEKLPHTY</sequence>
<organism evidence="1 2">
    <name type="scientific">Vermiconidia calcicola</name>
    <dbReference type="NCBI Taxonomy" id="1690605"/>
    <lineage>
        <taxon>Eukaryota</taxon>
        <taxon>Fungi</taxon>
        <taxon>Dikarya</taxon>
        <taxon>Ascomycota</taxon>
        <taxon>Pezizomycotina</taxon>
        <taxon>Dothideomycetes</taxon>
        <taxon>Dothideomycetidae</taxon>
        <taxon>Mycosphaerellales</taxon>
        <taxon>Extremaceae</taxon>
        <taxon>Vermiconidia</taxon>
    </lineage>
</organism>
<evidence type="ECO:0000313" key="1">
    <source>
        <dbReference type="EMBL" id="KAK3716344.1"/>
    </source>
</evidence>
<accession>A0ACC3NHR6</accession>
<name>A0ACC3NHR6_9PEZI</name>
<gene>
    <name evidence="1" type="ORF">LTR37_006494</name>
</gene>